<organism evidence="2">
    <name type="scientific">Aureoumbra lagunensis</name>
    <dbReference type="NCBI Taxonomy" id="44058"/>
    <lineage>
        <taxon>Eukaryota</taxon>
        <taxon>Sar</taxon>
        <taxon>Stramenopiles</taxon>
        <taxon>Ochrophyta</taxon>
        <taxon>Pelagophyceae</taxon>
        <taxon>Pelagomonadales</taxon>
        <taxon>Aureoumbra</taxon>
    </lineage>
</organism>
<evidence type="ECO:0000256" key="1">
    <source>
        <dbReference type="SAM" id="Phobius"/>
    </source>
</evidence>
<keyword evidence="1" id="KW-0812">Transmembrane</keyword>
<proteinExistence type="predicted"/>
<keyword evidence="1" id="KW-1133">Transmembrane helix</keyword>
<protein>
    <submittedName>
        <fullName evidence="2">Uncharacterized protein</fullName>
    </submittedName>
</protein>
<accession>A0A7S3K357</accession>
<feature type="transmembrane region" description="Helical" evidence="1">
    <location>
        <begin position="73"/>
        <end position="94"/>
    </location>
</feature>
<dbReference type="EMBL" id="HBIJ01021923">
    <property type="protein sequence ID" value="CAE0373449.1"/>
    <property type="molecule type" value="Transcribed_RNA"/>
</dbReference>
<sequence length="194" mass="21741">MYDTYDTDRLVTLDEVINTEENNAEALCLLKKILVLPCMSNAPQRFVRHLNGLAESEESFYMTTNSKRQKYKALLLVLMVLGYTAEMIADHLILVGRIHYKENKDVTVEVPMMEEEPLMDDAIVVSRGSYLLVPSMTVTENCPLPGVFQRVVKQAKLQFSFPSSGNSSSPMLLADAKYADILGLASVAKFKRSP</sequence>
<reference evidence="2" key="1">
    <citation type="submission" date="2021-01" db="EMBL/GenBank/DDBJ databases">
        <authorList>
            <person name="Corre E."/>
            <person name="Pelletier E."/>
            <person name="Niang G."/>
            <person name="Scheremetjew M."/>
            <person name="Finn R."/>
            <person name="Kale V."/>
            <person name="Holt S."/>
            <person name="Cochrane G."/>
            <person name="Meng A."/>
            <person name="Brown T."/>
            <person name="Cohen L."/>
        </authorList>
    </citation>
    <scope>NUCLEOTIDE SEQUENCE</scope>
    <source>
        <strain evidence="2">CCMP1510</strain>
    </source>
</reference>
<name>A0A7S3K357_9STRA</name>
<gene>
    <name evidence="2" type="ORF">ALAG00032_LOCUS14250</name>
</gene>
<keyword evidence="1" id="KW-0472">Membrane</keyword>
<dbReference type="AlphaFoldDB" id="A0A7S3K357"/>
<evidence type="ECO:0000313" key="2">
    <source>
        <dbReference type="EMBL" id="CAE0373449.1"/>
    </source>
</evidence>